<organism evidence="2 3">
    <name type="scientific">Candidatus Uhrbacteria bacterium RIFCSPHIGHO2_02_FULL_60_10</name>
    <dbReference type="NCBI Taxonomy" id="1802392"/>
    <lineage>
        <taxon>Bacteria</taxon>
        <taxon>Candidatus Uhriibacteriota</taxon>
    </lineage>
</organism>
<sequence>MPYALNATRTESPVSPSLAETRWLVAANLLALFAAGGLIVWYLMLNNAATARGFAIRALERQVAELNEQRKTLDIQAATAASLKGVEGRMQAMGFVPVEGVDYIEGVAGAVAVR</sequence>
<dbReference type="Proteomes" id="UP000177088">
    <property type="component" value="Unassembled WGS sequence"/>
</dbReference>
<reference evidence="2 3" key="1">
    <citation type="journal article" date="2016" name="Nat. Commun.">
        <title>Thousands of microbial genomes shed light on interconnected biogeochemical processes in an aquifer system.</title>
        <authorList>
            <person name="Anantharaman K."/>
            <person name="Brown C.T."/>
            <person name="Hug L.A."/>
            <person name="Sharon I."/>
            <person name="Castelle C.J."/>
            <person name="Probst A.J."/>
            <person name="Thomas B.C."/>
            <person name="Singh A."/>
            <person name="Wilkins M.J."/>
            <person name="Karaoz U."/>
            <person name="Brodie E.L."/>
            <person name="Williams K.H."/>
            <person name="Hubbard S.S."/>
            <person name="Banfield J.F."/>
        </authorList>
    </citation>
    <scope>NUCLEOTIDE SEQUENCE [LARGE SCALE GENOMIC DNA]</scope>
</reference>
<proteinExistence type="predicted"/>
<feature type="transmembrane region" description="Helical" evidence="1">
    <location>
        <begin position="23"/>
        <end position="44"/>
    </location>
</feature>
<dbReference type="AlphaFoldDB" id="A0A1F7U8I2"/>
<dbReference type="EMBL" id="MGEA01000014">
    <property type="protein sequence ID" value="OGL74566.1"/>
    <property type="molecule type" value="Genomic_DNA"/>
</dbReference>
<evidence type="ECO:0000313" key="3">
    <source>
        <dbReference type="Proteomes" id="UP000177088"/>
    </source>
</evidence>
<evidence type="ECO:0000313" key="2">
    <source>
        <dbReference type="EMBL" id="OGL74566.1"/>
    </source>
</evidence>
<keyword evidence="1" id="KW-0472">Membrane</keyword>
<keyword evidence="1" id="KW-1133">Transmembrane helix</keyword>
<accession>A0A1F7U8I2</accession>
<keyword evidence="1" id="KW-0812">Transmembrane</keyword>
<protein>
    <recommendedName>
        <fullName evidence="4">Cell division protein FtsL</fullName>
    </recommendedName>
</protein>
<name>A0A1F7U8I2_9BACT</name>
<comment type="caution">
    <text evidence="2">The sequence shown here is derived from an EMBL/GenBank/DDBJ whole genome shotgun (WGS) entry which is preliminary data.</text>
</comment>
<evidence type="ECO:0000256" key="1">
    <source>
        <dbReference type="SAM" id="Phobius"/>
    </source>
</evidence>
<gene>
    <name evidence="2" type="ORF">A3C96_01745</name>
</gene>
<evidence type="ECO:0008006" key="4">
    <source>
        <dbReference type="Google" id="ProtNLM"/>
    </source>
</evidence>